<organism evidence="1">
    <name type="scientific">marine sediment metagenome</name>
    <dbReference type="NCBI Taxonomy" id="412755"/>
    <lineage>
        <taxon>unclassified sequences</taxon>
        <taxon>metagenomes</taxon>
        <taxon>ecological metagenomes</taxon>
    </lineage>
</organism>
<comment type="caution">
    <text evidence="1">The sequence shown here is derived from an EMBL/GenBank/DDBJ whole genome shotgun (WGS) entry which is preliminary data.</text>
</comment>
<accession>X1HXG3</accession>
<evidence type="ECO:0000313" key="1">
    <source>
        <dbReference type="EMBL" id="GAH74162.1"/>
    </source>
</evidence>
<dbReference type="EMBL" id="BARU01028752">
    <property type="protein sequence ID" value="GAH74162.1"/>
    <property type="molecule type" value="Genomic_DNA"/>
</dbReference>
<sequence>MRFVMECVGCGNQRESPEGRDPAKLEETIELIDAMGLACRKCGEEVTMRVAGDAKG</sequence>
<dbReference type="AlphaFoldDB" id="X1HXG3"/>
<name>X1HXG3_9ZZZZ</name>
<protein>
    <submittedName>
        <fullName evidence="1">Uncharacterized protein</fullName>
    </submittedName>
</protein>
<proteinExistence type="predicted"/>
<reference evidence="1" key="1">
    <citation type="journal article" date="2014" name="Front. Microbiol.">
        <title>High frequency of phylogenetically diverse reductive dehalogenase-homologous genes in deep subseafloor sedimentary metagenomes.</title>
        <authorList>
            <person name="Kawai M."/>
            <person name="Futagami T."/>
            <person name="Toyoda A."/>
            <person name="Takaki Y."/>
            <person name="Nishi S."/>
            <person name="Hori S."/>
            <person name="Arai W."/>
            <person name="Tsubouchi T."/>
            <person name="Morono Y."/>
            <person name="Uchiyama I."/>
            <person name="Ito T."/>
            <person name="Fujiyama A."/>
            <person name="Inagaki F."/>
            <person name="Takami H."/>
        </authorList>
    </citation>
    <scope>NUCLEOTIDE SEQUENCE</scope>
    <source>
        <strain evidence="1">Expedition CK06-06</strain>
    </source>
</reference>
<gene>
    <name evidence="1" type="ORF">S03H2_45851</name>
</gene>